<gene>
    <name evidence="2" type="ordered locus">MSWAN_1655</name>
</gene>
<keyword evidence="3" id="KW-1185">Reference proteome</keyword>
<dbReference type="GeneID" id="42441939"/>
<feature type="region of interest" description="Disordered" evidence="1">
    <location>
        <begin position="1"/>
        <end position="20"/>
    </location>
</feature>
<reference evidence="2 3" key="1">
    <citation type="journal article" date="2014" name="Int. J. Syst. Evol. Microbiol.">
        <title>Methanobacterium paludis sp. nov. and a novel strain of Methanobacterium lacus isolated from northern peatlands.</title>
        <authorList>
            <person name="Cadillo-Quiroz H."/>
            <person name="Brauer S.L."/>
            <person name="Goodson N."/>
            <person name="Yavitt J.B."/>
            <person name="Zinder S.H."/>
        </authorList>
    </citation>
    <scope>NUCLEOTIDE SEQUENCE [LARGE SCALE GENOMIC DNA]</scope>
    <source>
        <strain evidence="3">DSM 25820 / JCM 18151 / SWAN1</strain>
    </source>
</reference>
<dbReference type="KEGG" id="mew:MSWAN_1655"/>
<protein>
    <submittedName>
        <fullName evidence="2">Uncharacterized protein</fullName>
    </submittedName>
</protein>
<dbReference type="EMBL" id="CP002772">
    <property type="protein sequence ID" value="AEG18666.1"/>
    <property type="molecule type" value="Genomic_DNA"/>
</dbReference>
<evidence type="ECO:0000313" key="2">
    <source>
        <dbReference type="EMBL" id="AEG18666.1"/>
    </source>
</evidence>
<evidence type="ECO:0000313" key="3">
    <source>
        <dbReference type="Proteomes" id="UP000009231"/>
    </source>
</evidence>
<feature type="compositionally biased region" description="Basic and acidic residues" evidence="1">
    <location>
        <begin position="1"/>
        <end position="16"/>
    </location>
</feature>
<name>F6D2T7_METPW</name>
<accession>F6D2T7</accession>
<dbReference type="HOGENOM" id="CLU_3021024_0_0_2"/>
<proteinExistence type="predicted"/>
<dbReference type="Proteomes" id="UP000009231">
    <property type="component" value="Chromosome"/>
</dbReference>
<dbReference type="AlphaFoldDB" id="F6D2T7"/>
<organism evidence="2 3">
    <name type="scientific">Methanobacterium paludis (strain DSM 25820 / JCM 18151 / SWAN1)</name>
    <dbReference type="NCBI Taxonomy" id="868131"/>
    <lineage>
        <taxon>Archaea</taxon>
        <taxon>Methanobacteriati</taxon>
        <taxon>Methanobacteriota</taxon>
        <taxon>Methanomada group</taxon>
        <taxon>Methanobacteria</taxon>
        <taxon>Methanobacteriales</taxon>
        <taxon>Methanobacteriaceae</taxon>
        <taxon>Methanobacterium</taxon>
    </lineage>
</organism>
<dbReference type="RefSeq" id="WP_013826165.1">
    <property type="nucleotide sequence ID" value="NC_015574.1"/>
</dbReference>
<dbReference type="STRING" id="868131.MSWAN_1655"/>
<evidence type="ECO:0000256" key="1">
    <source>
        <dbReference type="SAM" id="MobiDB-lite"/>
    </source>
</evidence>
<sequence>MAEIYAEFKSKDKSNDENSMPKILCNLQGPEKDLEHILDNVKKEYPILKVNKTNL</sequence>